<accession>A3U3Z2</accession>
<dbReference type="SUPFAM" id="SSF56925">
    <property type="entry name" value="OMPA-like"/>
    <property type="match status" value="1"/>
</dbReference>
<dbReference type="eggNOG" id="COG3637">
    <property type="taxonomic scope" value="Bacteria"/>
</dbReference>
<gene>
    <name evidence="2" type="ORF">OB2597_14259</name>
</gene>
<name>A3U3Z2_PSEBH</name>
<dbReference type="HOGENOM" id="CLU_110676_0_0_5"/>
<evidence type="ECO:0000313" key="3">
    <source>
        <dbReference type="Proteomes" id="UP000004318"/>
    </source>
</evidence>
<feature type="chain" id="PRO_5002660369" evidence="1">
    <location>
        <begin position="27"/>
        <end position="220"/>
    </location>
</feature>
<dbReference type="InterPro" id="IPR011250">
    <property type="entry name" value="OMP/PagP_B-barrel"/>
</dbReference>
<evidence type="ECO:0000256" key="1">
    <source>
        <dbReference type="SAM" id="SignalP"/>
    </source>
</evidence>
<dbReference type="AlphaFoldDB" id="A3U3Z2"/>
<keyword evidence="1" id="KW-0732">Signal</keyword>
<comment type="caution">
    <text evidence="2">The sequence shown here is derived from an EMBL/GenBank/DDBJ whole genome shotgun (WGS) entry which is preliminary data.</text>
</comment>
<keyword evidence="3" id="KW-1185">Reference proteome</keyword>
<proteinExistence type="predicted"/>
<protein>
    <submittedName>
        <fullName evidence="2">Uncharacterized protein</fullName>
    </submittedName>
</protein>
<evidence type="ECO:0000313" key="2">
    <source>
        <dbReference type="EMBL" id="EAQ01128.1"/>
    </source>
</evidence>
<dbReference type="RefSeq" id="WP_009807064.1">
    <property type="nucleotide sequence ID" value="NZ_CH724131.1"/>
</dbReference>
<sequence>MLKAIGNRLAVAALSLCALGAGPALAEFELNVYSGYQTSPHSRVTGTASGGAYSNLIGWEGKSLSLPPYYGLRATWWRPSNIGFGVEMTHTKVYAPAAEMPAGFSRLEFTDGHNIVTANVSRRWPGAWGKLVTPYVSGGVGFAMPHVDVTEGGNVTYGYQVTGPAARLTAGAKYQINENWSVFGEYQFTWSENDADLAGGGSLNTRIITNALNVGVGFSF</sequence>
<feature type="signal peptide" evidence="1">
    <location>
        <begin position="1"/>
        <end position="26"/>
    </location>
</feature>
<organism evidence="2 3">
    <name type="scientific">Pseudooceanicola batsensis (strain ATCC BAA-863 / DSM 15984 / KCTC 12145 / HTCC2597)</name>
    <name type="common">Oceanicola batsensis</name>
    <dbReference type="NCBI Taxonomy" id="252305"/>
    <lineage>
        <taxon>Bacteria</taxon>
        <taxon>Pseudomonadati</taxon>
        <taxon>Pseudomonadota</taxon>
        <taxon>Alphaproteobacteria</taxon>
        <taxon>Rhodobacterales</taxon>
        <taxon>Paracoccaceae</taxon>
        <taxon>Pseudooceanicola</taxon>
    </lineage>
</organism>
<reference evidence="2 3" key="1">
    <citation type="journal article" date="2010" name="J. Bacteriol.">
        <title>Genome sequences of Oceanicola granulosus HTCC2516(T) and Oceanicola batsensis HTCC2597(TDelta).</title>
        <authorList>
            <person name="Thrash J.C."/>
            <person name="Cho J.C."/>
            <person name="Vergin K.L."/>
            <person name="Giovannoni S.J."/>
        </authorList>
    </citation>
    <scope>NUCLEOTIDE SEQUENCE [LARGE SCALE GENOMIC DNA]</scope>
    <source>
        <strain evidence="3">ATCC BAA-863 / DSM 15984 / KCTC 12145 / HTCC2597</strain>
    </source>
</reference>
<dbReference type="STRING" id="252305.OB2597_14259"/>
<dbReference type="OrthoDB" id="9810784at2"/>
<dbReference type="Proteomes" id="UP000004318">
    <property type="component" value="Unassembled WGS sequence"/>
</dbReference>
<dbReference type="EMBL" id="AAMO01000018">
    <property type="protein sequence ID" value="EAQ01128.1"/>
    <property type="molecule type" value="Genomic_DNA"/>
</dbReference>
<dbReference type="Gene3D" id="2.40.160.20">
    <property type="match status" value="1"/>
</dbReference>